<dbReference type="EMBL" id="JAPFFF010000001">
    <property type="protein sequence ID" value="KAK8899626.1"/>
    <property type="molecule type" value="Genomic_DNA"/>
</dbReference>
<evidence type="ECO:0000313" key="2">
    <source>
        <dbReference type="Proteomes" id="UP001470230"/>
    </source>
</evidence>
<gene>
    <name evidence="1" type="ORF">M9Y10_001942</name>
</gene>
<accession>A0ABR2L9D1</accession>
<organism evidence="1 2">
    <name type="scientific">Tritrichomonas musculus</name>
    <dbReference type="NCBI Taxonomy" id="1915356"/>
    <lineage>
        <taxon>Eukaryota</taxon>
        <taxon>Metamonada</taxon>
        <taxon>Parabasalia</taxon>
        <taxon>Tritrichomonadida</taxon>
        <taxon>Tritrichomonadidae</taxon>
        <taxon>Tritrichomonas</taxon>
    </lineage>
</organism>
<dbReference type="Proteomes" id="UP001470230">
    <property type="component" value="Unassembled WGS sequence"/>
</dbReference>
<sequence length="136" mass="16064">MNPPEALANVMMANFEATRLEQIRMLVELTDNYQYRQFLETKNNPKIVQILKDQRDTLLNEEHKSFSDVLLKVKNENTDQIMKEIELIDSRKEVDDYLISKYASIELQNQIKAVAFENSTMNDEIDRIRQKNRGKL</sequence>
<keyword evidence="2" id="KW-1185">Reference proteome</keyword>
<proteinExistence type="predicted"/>
<name>A0ABR2L9D1_9EUKA</name>
<evidence type="ECO:0000313" key="1">
    <source>
        <dbReference type="EMBL" id="KAK8899626.1"/>
    </source>
</evidence>
<reference evidence="1 2" key="1">
    <citation type="submission" date="2024-04" db="EMBL/GenBank/DDBJ databases">
        <title>Tritrichomonas musculus Genome.</title>
        <authorList>
            <person name="Alves-Ferreira E."/>
            <person name="Grigg M."/>
            <person name="Lorenzi H."/>
            <person name="Galac M."/>
        </authorList>
    </citation>
    <scope>NUCLEOTIDE SEQUENCE [LARGE SCALE GENOMIC DNA]</scope>
    <source>
        <strain evidence="1 2">EAF2021</strain>
    </source>
</reference>
<protein>
    <submittedName>
        <fullName evidence="1">Uncharacterized protein</fullName>
    </submittedName>
</protein>
<comment type="caution">
    <text evidence="1">The sequence shown here is derived from an EMBL/GenBank/DDBJ whole genome shotgun (WGS) entry which is preliminary data.</text>
</comment>